<dbReference type="AlphaFoldDB" id="A0A6A5X2C7"/>
<reference evidence="1" key="1">
    <citation type="journal article" date="2020" name="Stud. Mycol.">
        <title>101 Dothideomycetes genomes: a test case for predicting lifestyles and emergence of pathogens.</title>
        <authorList>
            <person name="Haridas S."/>
            <person name="Albert R."/>
            <person name="Binder M."/>
            <person name="Bloem J."/>
            <person name="Labutti K."/>
            <person name="Salamov A."/>
            <person name="Andreopoulos B."/>
            <person name="Baker S."/>
            <person name="Barry K."/>
            <person name="Bills G."/>
            <person name="Bluhm B."/>
            <person name="Cannon C."/>
            <person name="Castanera R."/>
            <person name="Culley D."/>
            <person name="Daum C."/>
            <person name="Ezra D."/>
            <person name="Gonzalez J."/>
            <person name="Henrissat B."/>
            <person name="Kuo A."/>
            <person name="Liang C."/>
            <person name="Lipzen A."/>
            <person name="Lutzoni F."/>
            <person name="Magnuson J."/>
            <person name="Mondo S."/>
            <person name="Nolan M."/>
            <person name="Ohm R."/>
            <person name="Pangilinan J."/>
            <person name="Park H.-J."/>
            <person name="Ramirez L."/>
            <person name="Alfaro M."/>
            <person name="Sun H."/>
            <person name="Tritt A."/>
            <person name="Yoshinaga Y."/>
            <person name="Zwiers L.-H."/>
            <person name="Turgeon B."/>
            <person name="Goodwin S."/>
            <person name="Spatafora J."/>
            <person name="Crous P."/>
            <person name="Grigoriev I."/>
        </authorList>
    </citation>
    <scope>NUCLEOTIDE SEQUENCE</scope>
    <source>
        <strain evidence="1">CBS 123094</strain>
    </source>
</reference>
<sequence length="146" mass="15983">MGGHNIETNAIFYSTLNQGIMLAEALNDTHEAVANARLWNATAGMYVDNETTTLMPQDRNSWAVTSNLTQNSSQIEAISAKLAQRWTQYGAPTPEAVDAISPFTSGFELPAHFLVGNATAGLELMRMQWGFRLDNPRVTNSTFTEG</sequence>
<evidence type="ECO:0000313" key="2">
    <source>
        <dbReference type="Proteomes" id="UP000799779"/>
    </source>
</evidence>
<dbReference type="Gene3D" id="1.50.10.10">
    <property type="match status" value="1"/>
</dbReference>
<keyword evidence="1" id="KW-0378">Hydrolase</keyword>
<dbReference type="Proteomes" id="UP000799779">
    <property type="component" value="Unassembled WGS sequence"/>
</dbReference>
<gene>
    <name evidence="1" type="ORF">P154DRAFT_541769</name>
</gene>
<organism evidence="1 2">
    <name type="scientific">Amniculicola lignicola CBS 123094</name>
    <dbReference type="NCBI Taxonomy" id="1392246"/>
    <lineage>
        <taxon>Eukaryota</taxon>
        <taxon>Fungi</taxon>
        <taxon>Dikarya</taxon>
        <taxon>Ascomycota</taxon>
        <taxon>Pezizomycotina</taxon>
        <taxon>Dothideomycetes</taxon>
        <taxon>Pleosporomycetidae</taxon>
        <taxon>Pleosporales</taxon>
        <taxon>Amniculicolaceae</taxon>
        <taxon>Amniculicola</taxon>
    </lineage>
</organism>
<dbReference type="OrthoDB" id="10036721at2759"/>
<dbReference type="InterPro" id="IPR012341">
    <property type="entry name" value="6hp_glycosidase-like_sf"/>
</dbReference>
<keyword evidence="2" id="KW-1185">Reference proteome</keyword>
<dbReference type="PANTHER" id="PTHR34987">
    <property type="entry name" value="C, PUTATIVE (AFU_ORTHOLOGUE AFUA_3G02880)-RELATED"/>
    <property type="match status" value="1"/>
</dbReference>
<protein>
    <submittedName>
        <fullName evidence="1">Glycoside hydrolase family 78 protein</fullName>
    </submittedName>
</protein>
<dbReference type="SUPFAM" id="SSF48208">
    <property type="entry name" value="Six-hairpin glycosidases"/>
    <property type="match status" value="1"/>
</dbReference>
<dbReference type="GO" id="GO:0016787">
    <property type="term" value="F:hydrolase activity"/>
    <property type="evidence" value="ECO:0007669"/>
    <property type="project" value="UniProtKB-KW"/>
</dbReference>
<evidence type="ECO:0000313" key="1">
    <source>
        <dbReference type="EMBL" id="KAF2006935.1"/>
    </source>
</evidence>
<proteinExistence type="predicted"/>
<dbReference type="InterPro" id="IPR008928">
    <property type="entry name" value="6-hairpin_glycosidase_sf"/>
</dbReference>
<dbReference type="EMBL" id="ML977558">
    <property type="protein sequence ID" value="KAF2006935.1"/>
    <property type="molecule type" value="Genomic_DNA"/>
</dbReference>
<accession>A0A6A5X2C7</accession>
<name>A0A6A5X2C7_9PLEO</name>
<dbReference type="GO" id="GO:0005975">
    <property type="term" value="P:carbohydrate metabolic process"/>
    <property type="evidence" value="ECO:0007669"/>
    <property type="project" value="InterPro"/>
</dbReference>
<dbReference type="PANTHER" id="PTHR34987:SF6">
    <property type="entry name" value="ALPHA-L-RHAMNOSIDASE SIX-HAIRPIN GLYCOSIDASE DOMAIN-CONTAINING PROTEIN"/>
    <property type="match status" value="1"/>
</dbReference>